<evidence type="ECO:0000256" key="3">
    <source>
        <dbReference type="ARBA" id="ARBA00022729"/>
    </source>
</evidence>
<dbReference type="EMBL" id="JABCSC020000003">
    <property type="protein sequence ID" value="NSL56340.1"/>
    <property type="molecule type" value="Genomic_DNA"/>
</dbReference>
<dbReference type="InterPro" id="IPR008947">
    <property type="entry name" value="PLipase_C/P1_nuclease_dom_sf"/>
</dbReference>
<dbReference type="Pfam" id="PF00149">
    <property type="entry name" value="Metallophos"/>
    <property type="match status" value="1"/>
</dbReference>
<dbReference type="Proteomes" id="UP000778523">
    <property type="component" value="Unassembled WGS sequence"/>
</dbReference>
<dbReference type="Pfam" id="PF02265">
    <property type="entry name" value="S1-P1_nuclease"/>
    <property type="match status" value="1"/>
</dbReference>
<feature type="signal peptide" evidence="8">
    <location>
        <begin position="1"/>
        <end position="23"/>
    </location>
</feature>
<feature type="domain" description="Calcineurin-like phosphoesterase" evidence="9">
    <location>
        <begin position="360"/>
        <end position="622"/>
    </location>
</feature>
<name>A0ABX2IQC0_9RHOO</name>
<dbReference type="InterPro" id="IPR008334">
    <property type="entry name" value="5'-Nucleotdase_C"/>
</dbReference>
<dbReference type="SUPFAM" id="SSF56300">
    <property type="entry name" value="Metallo-dependent phosphatases"/>
    <property type="match status" value="1"/>
</dbReference>
<accession>A0ABX2IQC0</accession>
<dbReference type="InterPro" id="IPR029052">
    <property type="entry name" value="Metallo-depent_PP-like"/>
</dbReference>
<dbReference type="Gene3D" id="1.10.575.10">
    <property type="entry name" value="P1 Nuclease"/>
    <property type="match status" value="1"/>
</dbReference>
<evidence type="ECO:0000259" key="9">
    <source>
        <dbReference type="Pfam" id="PF00149"/>
    </source>
</evidence>
<evidence type="ECO:0000256" key="1">
    <source>
        <dbReference type="ARBA" id="ARBA00022722"/>
    </source>
</evidence>
<dbReference type="PANTHER" id="PTHR11575">
    <property type="entry name" value="5'-NUCLEOTIDASE-RELATED"/>
    <property type="match status" value="1"/>
</dbReference>
<keyword evidence="1" id="KW-0540">Nuclease</keyword>
<keyword evidence="7" id="KW-0325">Glycoprotein</keyword>
<evidence type="ECO:0000313" key="12">
    <source>
        <dbReference type="Proteomes" id="UP000778523"/>
    </source>
</evidence>
<evidence type="ECO:0000256" key="6">
    <source>
        <dbReference type="ARBA" id="ARBA00023157"/>
    </source>
</evidence>
<reference evidence="11 12" key="1">
    <citation type="submission" date="2020-06" db="EMBL/GenBank/DDBJ databases">
        <title>Draft genome of Uliginosibacterium sp. IMCC34675.</title>
        <authorList>
            <person name="Song J."/>
        </authorList>
    </citation>
    <scope>NUCLEOTIDE SEQUENCE [LARGE SCALE GENOMIC DNA]</scope>
    <source>
        <strain evidence="11 12">IMCC34675</strain>
    </source>
</reference>
<dbReference type="Gene3D" id="3.90.780.10">
    <property type="entry name" value="5'-Nucleotidase, C-terminal domain"/>
    <property type="match status" value="1"/>
</dbReference>
<dbReference type="Pfam" id="PF02872">
    <property type="entry name" value="5_nucleotid_C"/>
    <property type="match status" value="1"/>
</dbReference>
<gene>
    <name evidence="11" type="ORF">HJ583_014980</name>
</gene>
<keyword evidence="5" id="KW-0378">Hydrolase</keyword>
<dbReference type="PRINTS" id="PR01607">
    <property type="entry name" value="APYRASEFAMLY"/>
</dbReference>
<dbReference type="InterPro" id="IPR003154">
    <property type="entry name" value="S1/P1nuclease"/>
</dbReference>
<feature type="domain" description="5'-Nucleotidase C-terminal" evidence="10">
    <location>
        <begin position="731"/>
        <end position="881"/>
    </location>
</feature>
<protein>
    <submittedName>
        <fullName evidence="11">5'-nucleotidase C-terminal domain-containing protein</fullName>
    </submittedName>
</protein>
<feature type="chain" id="PRO_5045342988" evidence="8">
    <location>
        <begin position="24"/>
        <end position="924"/>
    </location>
</feature>
<keyword evidence="6" id="KW-1015">Disulfide bond</keyword>
<dbReference type="SUPFAM" id="SSF55816">
    <property type="entry name" value="5'-nucleotidase (syn. UDP-sugar hydrolase), C-terminal domain"/>
    <property type="match status" value="1"/>
</dbReference>
<dbReference type="InterPro" id="IPR004843">
    <property type="entry name" value="Calcineurin-like_PHP"/>
</dbReference>
<evidence type="ECO:0000259" key="10">
    <source>
        <dbReference type="Pfam" id="PF02872"/>
    </source>
</evidence>
<evidence type="ECO:0000256" key="8">
    <source>
        <dbReference type="SAM" id="SignalP"/>
    </source>
</evidence>
<keyword evidence="4" id="KW-0255">Endonuclease</keyword>
<dbReference type="PANTHER" id="PTHR11575:SF24">
    <property type="entry name" value="5'-NUCLEOTIDASE"/>
    <property type="match status" value="1"/>
</dbReference>
<evidence type="ECO:0000256" key="2">
    <source>
        <dbReference type="ARBA" id="ARBA00022723"/>
    </source>
</evidence>
<dbReference type="Gene3D" id="3.60.21.10">
    <property type="match status" value="1"/>
</dbReference>
<dbReference type="SUPFAM" id="SSF48537">
    <property type="entry name" value="Phospholipase C/P1 nuclease"/>
    <property type="match status" value="1"/>
</dbReference>
<organism evidence="11 12">
    <name type="scientific">Uliginosibacterium aquaticum</name>
    <dbReference type="NCBI Taxonomy" id="2731212"/>
    <lineage>
        <taxon>Bacteria</taxon>
        <taxon>Pseudomonadati</taxon>
        <taxon>Pseudomonadota</taxon>
        <taxon>Betaproteobacteria</taxon>
        <taxon>Rhodocyclales</taxon>
        <taxon>Zoogloeaceae</taxon>
        <taxon>Uliginosibacterium</taxon>
    </lineage>
</organism>
<dbReference type="RefSeq" id="WP_170022634.1">
    <property type="nucleotide sequence ID" value="NZ_JABCSC020000003.1"/>
</dbReference>
<proteinExistence type="predicted"/>
<evidence type="ECO:0000313" key="11">
    <source>
        <dbReference type="EMBL" id="NSL56340.1"/>
    </source>
</evidence>
<evidence type="ECO:0000256" key="7">
    <source>
        <dbReference type="ARBA" id="ARBA00023180"/>
    </source>
</evidence>
<comment type="caution">
    <text evidence="11">The sequence shown here is derived from an EMBL/GenBank/DDBJ whole genome shotgun (WGS) entry which is preliminary data.</text>
</comment>
<keyword evidence="12" id="KW-1185">Reference proteome</keyword>
<evidence type="ECO:0000256" key="4">
    <source>
        <dbReference type="ARBA" id="ARBA00022759"/>
    </source>
</evidence>
<evidence type="ECO:0000256" key="5">
    <source>
        <dbReference type="ARBA" id="ARBA00022801"/>
    </source>
</evidence>
<keyword evidence="3 8" id="KW-0732">Signal</keyword>
<dbReference type="CDD" id="cd11010">
    <property type="entry name" value="S1-P1_nuclease"/>
    <property type="match status" value="1"/>
</dbReference>
<dbReference type="InterPro" id="IPR036907">
    <property type="entry name" value="5'-Nucleotdase_C_sf"/>
</dbReference>
<keyword evidence="2" id="KW-0479">Metal-binding</keyword>
<dbReference type="InterPro" id="IPR006179">
    <property type="entry name" value="5_nucleotidase/apyrase"/>
</dbReference>
<sequence>MNARLLRPLCLLIATLVSSAALAWNSAGHQAVGAIADRLLEGSYAGQMVRQTLGGMSLETAAVWADCVKGTSSKDGVNFTYTANPQRFTECIPFNTPEQQARIIAFVKANWTQCGTAQGNEWCHNQYHYTDVAPQRERYDRKFAGTSDHDVVHAIPAMLAVLKGQTPPAPFQIADAREALMLLSHYVGDLHQPLHVESIYLGADGKPVDPDEHGLDHASETAGGNLIFDGSKRFHAFWDDIPLNLAVQGEGFAGMLARARQVTTPGGDASGWAQAWATELVQTGKAVYAPLSYTPRPAQANSSSAAGWSASGMTDAYRKQADQLKQAQLALAGARLAKMLQAVWPEPSSMGPHKAGVSVRLIAFNDFHGNLEPGSLSLAWTDPLQPETRARIPVGGAAALAGMIKALRSEVPASLVLETGDLVGGSPLVSTLFRHENTIALMNDMGVDVGVLGNHEFDAGIKELKRLEKGGCAASAPDSMTSSCAEGAYAGMKFSLLGANVRDARTGKALFAPYTIRKVKGIPVAFIGAVTRETPSVVVRSSIAGLRFDDEANTLNRTARLLRKNGIKAIVAMVHEGGEIGSEEKPADWNDASCPQAKGAIFEIAKRTTQDIDVIFSAHTHQGYRCVIDGRPVMQAVNYGRGVSVVDLVLDPKTHDVDRQRTVSANLPVVGERTTLLQRLQLARVTAPAFSGALLNAEPDPAIAARVEAFVQQAAPRAQRPVARVTASFVRGETRSDSTAGRLIADAQLAAARPEDKGAAQIAFLNEGGIRADLLCKEANGCTVGFGQIFAMQPFGNNLVVMTLTGAQIKTALEMQWPAGASKPRFLQPSAGFSYVWHDDAPLGSRVSDIVLEGLPLEMTREYRVVVNNFLSEGGDGFLVFRDGRNRQAGGQDIDALLDYMKPSLAADGKAFAPDAQVRGKRMP</sequence>